<sequence>MVNLFYYLKRIVKNLIMFKQIVKNFNEFFSNQNGFDLWSPLHCLCKNKSITTDIIRILIEKEIDLNLQKTSLLHLLCKNPSITEEMINLLKEAKVDFNLKDERDGKTPKDHLKDSLKKLV</sequence>
<evidence type="ECO:0000313" key="2">
    <source>
        <dbReference type="Proteomes" id="UP001149090"/>
    </source>
</evidence>
<dbReference type="OrthoDB" id="194358at2759"/>
<accession>A0A9Q0LAW7</accession>
<dbReference type="AlphaFoldDB" id="A0A9Q0LAW7"/>
<organism evidence="1 2">
    <name type="scientific">Anaeramoeba ignava</name>
    <name type="common">Anaerobic marine amoeba</name>
    <dbReference type="NCBI Taxonomy" id="1746090"/>
    <lineage>
        <taxon>Eukaryota</taxon>
        <taxon>Metamonada</taxon>
        <taxon>Anaeramoebidae</taxon>
        <taxon>Anaeramoeba</taxon>
    </lineage>
</organism>
<dbReference type="EMBL" id="JAPDFW010000103">
    <property type="protein sequence ID" value="KAJ5069517.1"/>
    <property type="molecule type" value="Genomic_DNA"/>
</dbReference>
<reference evidence="1" key="1">
    <citation type="submission" date="2022-10" db="EMBL/GenBank/DDBJ databases">
        <title>Novel sulphate-reducing endosymbionts in the free-living metamonad Anaeramoeba.</title>
        <authorList>
            <person name="Jerlstrom-Hultqvist J."/>
            <person name="Cepicka I."/>
            <person name="Gallot-Lavallee L."/>
            <person name="Salas-Leiva D."/>
            <person name="Curtis B.A."/>
            <person name="Zahonova K."/>
            <person name="Pipaliya S."/>
            <person name="Dacks J."/>
            <person name="Roger A.J."/>
        </authorList>
    </citation>
    <scope>NUCLEOTIDE SEQUENCE</scope>
    <source>
        <strain evidence="1">BMAN</strain>
    </source>
</reference>
<dbReference type="Gene3D" id="1.25.40.20">
    <property type="entry name" value="Ankyrin repeat-containing domain"/>
    <property type="match status" value="1"/>
</dbReference>
<dbReference type="SUPFAM" id="SSF48403">
    <property type="entry name" value="Ankyrin repeat"/>
    <property type="match status" value="1"/>
</dbReference>
<protein>
    <submittedName>
        <fullName evidence="1">Ankyrin repeat and death domain-containing protein</fullName>
    </submittedName>
</protein>
<dbReference type="InterPro" id="IPR036770">
    <property type="entry name" value="Ankyrin_rpt-contain_sf"/>
</dbReference>
<keyword evidence="2" id="KW-1185">Reference proteome</keyword>
<gene>
    <name evidence="1" type="ORF">M0811_02087</name>
</gene>
<proteinExistence type="predicted"/>
<comment type="caution">
    <text evidence="1">The sequence shown here is derived from an EMBL/GenBank/DDBJ whole genome shotgun (WGS) entry which is preliminary data.</text>
</comment>
<dbReference type="SMART" id="SM00248">
    <property type="entry name" value="ANK"/>
    <property type="match status" value="2"/>
</dbReference>
<evidence type="ECO:0000313" key="1">
    <source>
        <dbReference type="EMBL" id="KAJ5069517.1"/>
    </source>
</evidence>
<dbReference type="InterPro" id="IPR002110">
    <property type="entry name" value="Ankyrin_rpt"/>
</dbReference>
<dbReference type="Proteomes" id="UP001149090">
    <property type="component" value="Unassembled WGS sequence"/>
</dbReference>
<dbReference type="Pfam" id="PF12796">
    <property type="entry name" value="Ank_2"/>
    <property type="match status" value="1"/>
</dbReference>
<name>A0A9Q0LAW7_ANAIG</name>